<dbReference type="SMART" id="SM00066">
    <property type="entry name" value="GAL4"/>
    <property type="match status" value="1"/>
</dbReference>
<feature type="region of interest" description="Disordered" evidence="1">
    <location>
        <begin position="1"/>
        <end position="25"/>
    </location>
</feature>
<feature type="compositionally biased region" description="Polar residues" evidence="1">
    <location>
        <begin position="148"/>
        <end position="161"/>
    </location>
</feature>
<dbReference type="GO" id="GO:0000981">
    <property type="term" value="F:DNA-binding transcription factor activity, RNA polymerase II-specific"/>
    <property type="evidence" value="ECO:0007669"/>
    <property type="project" value="InterPro"/>
</dbReference>
<keyword evidence="4" id="KW-1185">Reference proteome</keyword>
<sequence>MAESPDGSESVGESGDDGQLTIRIPNPKMYMARQSQWKGRRGKPRVLPTCNHCAWANGRECKYTPLPTPAHRGIPRCDRCRLKNLKCDRNLPVCNHCADEEDTECNYTPKKRHKVPSDHAATRDRPVAPYAAKTASFLVTDMPAGQGDTPSGDNGSTSGPSGSHVYEREIRTEPQIRQYMPPHSPALHDGDEMEHSPDMEFKQSGDGNFTWVCHLSQ</sequence>
<organism evidence="3 4">
    <name type="scientific">Hermanssonia centrifuga</name>
    <dbReference type="NCBI Taxonomy" id="98765"/>
    <lineage>
        <taxon>Eukaryota</taxon>
        <taxon>Fungi</taxon>
        <taxon>Dikarya</taxon>
        <taxon>Basidiomycota</taxon>
        <taxon>Agaricomycotina</taxon>
        <taxon>Agaricomycetes</taxon>
        <taxon>Polyporales</taxon>
        <taxon>Meruliaceae</taxon>
        <taxon>Hermanssonia</taxon>
    </lineage>
</organism>
<dbReference type="OrthoDB" id="39175at2759"/>
<dbReference type="EMBL" id="MLYV02000029">
    <property type="protein sequence ID" value="PSS37861.1"/>
    <property type="molecule type" value="Genomic_DNA"/>
</dbReference>
<feature type="region of interest" description="Disordered" evidence="1">
    <location>
        <begin position="141"/>
        <end position="206"/>
    </location>
</feature>
<evidence type="ECO:0000259" key="2">
    <source>
        <dbReference type="PROSITE" id="PS50048"/>
    </source>
</evidence>
<dbReference type="InterPro" id="IPR036864">
    <property type="entry name" value="Zn2-C6_fun-type_DNA-bd_sf"/>
</dbReference>
<accession>A0A2R6S6E1</accession>
<evidence type="ECO:0000313" key="4">
    <source>
        <dbReference type="Proteomes" id="UP000186601"/>
    </source>
</evidence>
<feature type="compositionally biased region" description="Basic and acidic residues" evidence="1">
    <location>
        <begin position="186"/>
        <end position="203"/>
    </location>
</feature>
<dbReference type="AlphaFoldDB" id="A0A2R6S6E1"/>
<evidence type="ECO:0000313" key="3">
    <source>
        <dbReference type="EMBL" id="PSS37861.1"/>
    </source>
</evidence>
<evidence type="ECO:0000256" key="1">
    <source>
        <dbReference type="SAM" id="MobiDB-lite"/>
    </source>
</evidence>
<dbReference type="SUPFAM" id="SSF57701">
    <property type="entry name" value="Zn2/Cys6 DNA-binding domain"/>
    <property type="match status" value="1"/>
</dbReference>
<gene>
    <name evidence="3" type="ORF">PHLCEN_2v329</name>
</gene>
<dbReference type="CDD" id="cd00067">
    <property type="entry name" value="GAL4"/>
    <property type="match status" value="1"/>
</dbReference>
<proteinExistence type="predicted"/>
<feature type="compositionally biased region" description="Basic and acidic residues" evidence="1">
    <location>
        <begin position="165"/>
        <end position="174"/>
    </location>
</feature>
<protein>
    <recommendedName>
        <fullName evidence="2">Zn(2)-C6 fungal-type domain-containing protein</fullName>
    </recommendedName>
</protein>
<feature type="compositionally biased region" description="Low complexity" evidence="1">
    <location>
        <begin position="1"/>
        <end position="13"/>
    </location>
</feature>
<dbReference type="Pfam" id="PF00172">
    <property type="entry name" value="Zn_clus"/>
    <property type="match status" value="1"/>
</dbReference>
<reference evidence="3 4" key="1">
    <citation type="submission" date="2018-02" db="EMBL/GenBank/DDBJ databases">
        <title>Genome sequence of the basidiomycete white-rot fungus Phlebia centrifuga.</title>
        <authorList>
            <person name="Granchi Z."/>
            <person name="Peng M."/>
            <person name="de Vries R.P."/>
            <person name="Hilden K."/>
            <person name="Makela M.R."/>
            <person name="Grigoriev I."/>
            <person name="Riley R."/>
        </authorList>
    </citation>
    <scope>NUCLEOTIDE SEQUENCE [LARGE SCALE GENOMIC DNA]</scope>
    <source>
        <strain evidence="3 4">FBCC195</strain>
    </source>
</reference>
<dbReference type="PROSITE" id="PS50048">
    <property type="entry name" value="ZN2_CY6_FUNGAL_2"/>
    <property type="match status" value="1"/>
</dbReference>
<comment type="caution">
    <text evidence="3">The sequence shown here is derived from an EMBL/GenBank/DDBJ whole genome shotgun (WGS) entry which is preliminary data.</text>
</comment>
<dbReference type="InterPro" id="IPR001138">
    <property type="entry name" value="Zn2Cys6_DnaBD"/>
</dbReference>
<dbReference type="GO" id="GO:0008270">
    <property type="term" value="F:zinc ion binding"/>
    <property type="evidence" value="ECO:0007669"/>
    <property type="project" value="InterPro"/>
</dbReference>
<dbReference type="Gene3D" id="4.10.240.10">
    <property type="entry name" value="Zn(2)-C6 fungal-type DNA-binding domain"/>
    <property type="match status" value="1"/>
</dbReference>
<name>A0A2R6S6E1_9APHY</name>
<feature type="domain" description="Zn(2)-C6 fungal-type" evidence="2">
    <location>
        <begin position="76"/>
        <end position="107"/>
    </location>
</feature>
<dbReference type="Proteomes" id="UP000186601">
    <property type="component" value="Unassembled WGS sequence"/>
</dbReference>